<comment type="caution">
    <text evidence="1">The sequence shown here is derived from an EMBL/GenBank/DDBJ whole genome shotgun (WGS) entry which is preliminary data.</text>
</comment>
<dbReference type="EMBL" id="JAHUTJ010034026">
    <property type="protein sequence ID" value="MED6277663.1"/>
    <property type="molecule type" value="Genomic_DNA"/>
</dbReference>
<accession>A0ABU7DV09</accession>
<reference evidence="1 2" key="1">
    <citation type="submission" date="2021-06" db="EMBL/GenBank/DDBJ databases">
        <authorList>
            <person name="Palmer J.M."/>
        </authorList>
    </citation>
    <scope>NUCLEOTIDE SEQUENCE [LARGE SCALE GENOMIC DNA]</scope>
    <source>
        <strain evidence="1 2">CL_MEX2019</strain>
        <tissue evidence="1">Muscle</tissue>
    </source>
</reference>
<sequence>MRQKEPCYLLHRSYLHISLCLPLLILLFLLSPSNLSVLLSAHPPPGSCSLPGSPSRALVKAPVRSAHQSLQAGWFIDRSADASDASNVAFHKEQSVATATTNPDSHPLFVPIKLMKKNGSGMRTMTYWLDLFNSLEKMIEFSSEKEIHKPIRTRLKSASSRQLLFLLPHCVNN</sequence>
<evidence type="ECO:0000313" key="2">
    <source>
        <dbReference type="Proteomes" id="UP001352852"/>
    </source>
</evidence>
<protein>
    <submittedName>
        <fullName evidence="1">Uncharacterized protein</fullName>
    </submittedName>
</protein>
<organism evidence="1 2">
    <name type="scientific">Characodon lateralis</name>
    <dbReference type="NCBI Taxonomy" id="208331"/>
    <lineage>
        <taxon>Eukaryota</taxon>
        <taxon>Metazoa</taxon>
        <taxon>Chordata</taxon>
        <taxon>Craniata</taxon>
        <taxon>Vertebrata</taxon>
        <taxon>Euteleostomi</taxon>
        <taxon>Actinopterygii</taxon>
        <taxon>Neopterygii</taxon>
        <taxon>Teleostei</taxon>
        <taxon>Neoteleostei</taxon>
        <taxon>Acanthomorphata</taxon>
        <taxon>Ovalentaria</taxon>
        <taxon>Atherinomorphae</taxon>
        <taxon>Cyprinodontiformes</taxon>
        <taxon>Goodeidae</taxon>
        <taxon>Characodon</taxon>
    </lineage>
</organism>
<proteinExistence type="predicted"/>
<evidence type="ECO:0000313" key="1">
    <source>
        <dbReference type="EMBL" id="MED6277663.1"/>
    </source>
</evidence>
<gene>
    <name evidence="1" type="ORF">CHARACLAT_015738</name>
</gene>
<name>A0ABU7DV09_9TELE</name>
<dbReference type="Proteomes" id="UP001352852">
    <property type="component" value="Unassembled WGS sequence"/>
</dbReference>
<keyword evidence="2" id="KW-1185">Reference proteome</keyword>